<sequence length="126" mass="13972">MNLKTRWPSIFKALFVASLVTAVGFELGIFQRAFDSRSIVEDGVVGADFWIIAVDGKPTVRIQHGLVISKVPFALLEPGNRAIRLSVTPRPSENQKPVEFKATIEKGVHYRISKDENGNPELVAKK</sequence>
<name>A0ABW0KTE8_9BACT</name>
<evidence type="ECO:0000313" key="2">
    <source>
        <dbReference type="Proteomes" id="UP001596052"/>
    </source>
</evidence>
<accession>A0ABW0KTE8</accession>
<comment type="caution">
    <text evidence="1">The sequence shown here is derived from an EMBL/GenBank/DDBJ whole genome shotgun (WGS) entry which is preliminary data.</text>
</comment>
<organism evidence="1 2">
    <name type="scientific">Prosthecobacter fluviatilis</name>
    <dbReference type="NCBI Taxonomy" id="445931"/>
    <lineage>
        <taxon>Bacteria</taxon>
        <taxon>Pseudomonadati</taxon>
        <taxon>Verrucomicrobiota</taxon>
        <taxon>Verrucomicrobiia</taxon>
        <taxon>Verrucomicrobiales</taxon>
        <taxon>Verrucomicrobiaceae</taxon>
        <taxon>Prosthecobacter</taxon>
    </lineage>
</organism>
<dbReference type="EMBL" id="JBHSMQ010000004">
    <property type="protein sequence ID" value="MFC5455886.1"/>
    <property type="molecule type" value="Genomic_DNA"/>
</dbReference>
<dbReference type="Proteomes" id="UP001596052">
    <property type="component" value="Unassembled WGS sequence"/>
</dbReference>
<keyword evidence="2" id="KW-1185">Reference proteome</keyword>
<evidence type="ECO:0000313" key="1">
    <source>
        <dbReference type="EMBL" id="MFC5455886.1"/>
    </source>
</evidence>
<dbReference type="RefSeq" id="WP_377167429.1">
    <property type="nucleotide sequence ID" value="NZ_JBHSMQ010000004.1"/>
</dbReference>
<protein>
    <submittedName>
        <fullName evidence="1">Uncharacterized protein</fullName>
    </submittedName>
</protein>
<gene>
    <name evidence="1" type="ORF">ACFQDI_13560</name>
</gene>
<reference evidence="2" key="1">
    <citation type="journal article" date="2019" name="Int. J. Syst. Evol. Microbiol.">
        <title>The Global Catalogue of Microorganisms (GCM) 10K type strain sequencing project: providing services to taxonomists for standard genome sequencing and annotation.</title>
        <authorList>
            <consortium name="The Broad Institute Genomics Platform"/>
            <consortium name="The Broad Institute Genome Sequencing Center for Infectious Disease"/>
            <person name="Wu L."/>
            <person name="Ma J."/>
        </authorList>
    </citation>
    <scope>NUCLEOTIDE SEQUENCE [LARGE SCALE GENOMIC DNA]</scope>
    <source>
        <strain evidence="2">CGMCC 4.1469</strain>
    </source>
</reference>
<proteinExistence type="predicted"/>